<dbReference type="InterPro" id="IPR011990">
    <property type="entry name" value="TPR-like_helical_dom_sf"/>
</dbReference>
<keyword evidence="8" id="KW-1185">Reference proteome</keyword>
<evidence type="ECO:0000256" key="5">
    <source>
        <dbReference type="ARBA" id="ARBA00038253"/>
    </source>
</evidence>
<comment type="similarity">
    <text evidence="5">Belongs to the Rap family.</text>
</comment>
<evidence type="ECO:0000256" key="1">
    <source>
        <dbReference type="ARBA" id="ARBA00004496"/>
    </source>
</evidence>
<dbReference type="PANTHER" id="PTHR46630">
    <property type="entry name" value="TETRATRICOPEPTIDE REPEAT PROTEIN 29"/>
    <property type="match status" value="1"/>
</dbReference>
<dbReference type="EMBL" id="CAACVJ010000590">
    <property type="protein sequence ID" value="VEP17631.1"/>
    <property type="molecule type" value="Genomic_DNA"/>
</dbReference>
<dbReference type="SMART" id="SM00028">
    <property type="entry name" value="TPR"/>
    <property type="match status" value="5"/>
</dbReference>
<keyword evidence="2" id="KW-0963">Cytoplasm</keyword>
<reference evidence="7 8" key="1">
    <citation type="submission" date="2019-01" db="EMBL/GenBank/DDBJ databases">
        <authorList>
            <person name="Brito A."/>
        </authorList>
    </citation>
    <scope>NUCLEOTIDE SEQUENCE [LARGE SCALE GENOMIC DNA]</scope>
    <source>
        <strain evidence="7">1</strain>
    </source>
</reference>
<comment type="subcellular location">
    <subcellularLocation>
        <location evidence="1">Cytoplasm</location>
    </subcellularLocation>
</comment>
<keyword evidence="3" id="KW-0677">Repeat</keyword>
<dbReference type="InterPro" id="IPR019734">
    <property type="entry name" value="TPR_rpt"/>
</dbReference>
<dbReference type="RefSeq" id="WP_144867215.1">
    <property type="nucleotide sequence ID" value="NZ_LR213822.1"/>
</dbReference>
<dbReference type="Gene3D" id="1.25.40.10">
    <property type="entry name" value="Tetratricopeptide repeat domain"/>
    <property type="match status" value="2"/>
</dbReference>
<organism evidence="7 8">
    <name type="scientific">Hyella patelloides LEGE 07179</name>
    <dbReference type="NCBI Taxonomy" id="945734"/>
    <lineage>
        <taxon>Bacteria</taxon>
        <taxon>Bacillati</taxon>
        <taxon>Cyanobacteriota</taxon>
        <taxon>Cyanophyceae</taxon>
        <taxon>Pleurocapsales</taxon>
        <taxon>Hyellaceae</taxon>
        <taxon>Hyella</taxon>
    </lineage>
</organism>
<dbReference type="Pfam" id="PF13424">
    <property type="entry name" value="TPR_12"/>
    <property type="match status" value="1"/>
</dbReference>
<protein>
    <submittedName>
        <fullName evidence="7">Tetratricopeptide repeat protein</fullName>
    </submittedName>
</protein>
<evidence type="ECO:0000256" key="3">
    <source>
        <dbReference type="ARBA" id="ARBA00022737"/>
    </source>
</evidence>
<feature type="repeat" description="TPR" evidence="6">
    <location>
        <begin position="270"/>
        <end position="303"/>
    </location>
</feature>
<evidence type="ECO:0000256" key="4">
    <source>
        <dbReference type="ARBA" id="ARBA00022803"/>
    </source>
</evidence>
<dbReference type="AlphaFoldDB" id="A0A563W1T1"/>
<feature type="repeat" description="TPR" evidence="6">
    <location>
        <begin position="310"/>
        <end position="343"/>
    </location>
</feature>
<evidence type="ECO:0000313" key="8">
    <source>
        <dbReference type="Proteomes" id="UP000320055"/>
    </source>
</evidence>
<keyword evidence="4 6" id="KW-0802">TPR repeat</keyword>
<evidence type="ECO:0000256" key="6">
    <source>
        <dbReference type="PROSITE-ProRule" id="PRU00339"/>
    </source>
</evidence>
<dbReference type="SUPFAM" id="SSF48452">
    <property type="entry name" value="TPR-like"/>
    <property type="match status" value="2"/>
</dbReference>
<accession>A0A563W1T1</accession>
<evidence type="ECO:0000313" key="7">
    <source>
        <dbReference type="EMBL" id="VEP17631.1"/>
    </source>
</evidence>
<feature type="repeat" description="TPR" evidence="6">
    <location>
        <begin position="350"/>
        <end position="383"/>
    </location>
</feature>
<sequence>MFQIKLLTRNLVIILFGFSGIVVNINSYSVVAQTEASEPLAIPQNDPLLPPNNINRELSPLEKKRIKTEIETLEIEANSQLEQGQQKEAFNIWFRQLRLYRAISLSEEIIALGRVGEIAWQNNRGQELKVITQRLDSIYQEQKTNNNVTAKLLNILGTSAQQTRNLDNAIAIYNTLLTQARQADNIQLEQQYLETIGKLYLDKFDYSQAANIYEELLTFNSGDITTTATEEYLSNLIDIYRYNKQPQKEIIVKKQLIDYYQAQEDNQKIGKLKVSLGDDYQTLGEIELAIESYQEAIMLGQSFQQIALTSETLAKLGRLYQRQEQYTLAIATYQQLLDVQKQAYNSYGVMNAYDRLGRVYLILEDYEQAFTAFTQGLEIAQSLNYQVGYFTDLIDQVEMKIK</sequence>
<dbReference type="Proteomes" id="UP000320055">
    <property type="component" value="Unassembled WGS sequence"/>
</dbReference>
<dbReference type="Pfam" id="PF13181">
    <property type="entry name" value="TPR_8"/>
    <property type="match status" value="1"/>
</dbReference>
<evidence type="ECO:0000256" key="2">
    <source>
        <dbReference type="ARBA" id="ARBA00022490"/>
    </source>
</evidence>
<proteinExistence type="inferred from homology"/>
<gene>
    <name evidence="7" type="ORF">H1P_630028</name>
</gene>
<dbReference type="PROSITE" id="PS50005">
    <property type="entry name" value="TPR"/>
    <property type="match status" value="3"/>
</dbReference>
<dbReference type="GO" id="GO:0005737">
    <property type="term" value="C:cytoplasm"/>
    <property type="evidence" value="ECO:0007669"/>
    <property type="project" value="UniProtKB-SubCell"/>
</dbReference>
<dbReference type="PANTHER" id="PTHR46630:SF1">
    <property type="entry name" value="TETRATRICOPEPTIDE REPEAT PROTEIN 29"/>
    <property type="match status" value="1"/>
</dbReference>
<dbReference type="OrthoDB" id="419844at2"/>
<dbReference type="InterPro" id="IPR051476">
    <property type="entry name" value="Bac_ResReg_Asp_Phosphatase"/>
</dbReference>
<name>A0A563W1T1_9CYAN</name>